<proteinExistence type="predicted"/>
<gene>
    <name evidence="1" type="ORF">DPMN_108470</name>
</gene>
<protein>
    <submittedName>
        <fullName evidence="1">Uncharacterized protein</fullName>
    </submittedName>
</protein>
<keyword evidence="2" id="KW-1185">Reference proteome</keyword>
<dbReference type="EMBL" id="JAIWYP010000004">
    <property type="protein sequence ID" value="KAH3835127.1"/>
    <property type="molecule type" value="Genomic_DNA"/>
</dbReference>
<sequence length="73" mass="8222">MPDYLTEYKKRLCTVGFERPAAKGGCATPVIITCYSVIFIFCELECGMTEVFGFRLNKGGNPIRACKRAERSY</sequence>
<evidence type="ECO:0000313" key="2">
    <source>
        <dbReference type="Proteomes" id="UP000828390"/>
    </source>
</evidence>
<reference evidence="1" key="1">
    <citation type="journal article" date="2019" name="bioRxiv">
        <title>The Genome of the Zebra Mussel, Dreissena polymorpha: A Resource for Invasive Species Research.</title>
        <authorList>
            <person name="McCartney M.A."/>
            <person name="Auch B."/>
            <person name="Kono T."/>
            <person name="Mallez S."/>
            <person name="Zhang Y."/>
            <person name="Obille A."/>
            <person name="Becker A."/>
            <person name="Abrahante J.E."/>
            <person name="Garbe J."/>
            <person name="Badalamenti J.P."/>
            <person name="Herman A."/>
            <person name="Mangelson H."/>
            <person name="Liachko I."/>
            <person name="Sullivan S."/>
            <person name="Sone E.D."/>
            <person name="Koren S."/>
            <person name="Silverstein K.A.T."/>
            <person name="Beckman K.B."/>
            <person name="Gohl D.M."/>
        </authorList>
    </citation>
    <scope>NUCLEOTIDE SEQUENCE</scope>
    <source>
        <strain evidence="1">Duluth1</strain>
        <tissue evidence="1">Whole animal</tissue>
    </source>
</reference>
<dbReference type="AlphaFoldDB" id="A0A9D4QM24"/>
<accession>A0A9D4QM24</accession>
<dbReference type="Proteomes" id="UP000828390">
    <property type="component" value="Unassembled WGS sequence"/>
</dbReference>
<organism evidence="1 2">
    <name type="scientific">Dreissena polymorpha</name>
    <name type="common">Zebra mussel</name>
    <name type="synonym">Mytilus polymorpha</name>
    <dbReference type="NCBI Taxonomy" id="45954"/>
    <lineage>
        <taxon>Eukaryota</taxon>
        <taxon>Metazoa</taxon>
        <taxon>Spiralia</taxon>
        <taxon>Lophotrochozoa</taxon>
        <taxon>Mollusca</taxon>
        <taxon>Bivalvia</taxon>
        <taxon>Autobranchia</taxon>
        <taxon>Heteroconchia</taxon>
        <taxon>Euheterodonta</taxon>
        <taxon>Imparidentia</taxon>
        <taxon>Neoheterodontei</taxon>
        <taxon>Myida</taxon>
        <taxon>Dreissenoidea</taxon>
        <taxon>Dreissenidae</taxon>
        <taxon>Dreissena</taxon>
    </lineage>
</organism>
<comment type="caution">
    <text evidence="1">The sequence shown here is derived from an EMBL/GenBank/DDBJ whole genome shotgun (WGS) entry which is preliminary data.</text>
</comment>
<reference evidence="1" key="2">
    <citation type="submission" date="2020-11" db="EMBL/GenBank/DDBJ databases">
        <authorList>
            <person name="McCartney M.A."/>
            <person name="Auch B."/>
            <person name="Kono T."/>
            <person name="Mallez S."/>
            <person name="Becker A."/>
            <person name="Gohl D.M."/>
            <person name="Silverstein K.A.T."/>
            <person name="Koren S."/>
            <person name="Bechman K.B."/>
            <person name="Herman A."/>
            <person name="Abrahante J.E."/>
            <person name="Garbe J."/>
        </authorList>
    </citation>
    <scope>NUCLEOTIDE SEQUENCE</scope>
    <source>
        <strain evidence="1">Duluth1</strain>
        <tissue evidence="1">Whole animal</tissue>
    </source>
</reference>
<name>A0A9D4QM24_DREPO</name>
<evidence type="ECO:0000313" key="1">
    <source>
        <dbReference type="EMBL" id="KAH3835127.1"/>
    </source>
</evidence>